<evidence type="ECO:0000256" key="4">
    <source>
        <dbReference type="ARBA" id="ARBA00023125"/>
    </source>
</evidence>
<keyword evidence="4" id="KW-0238">DNA-binding</keyword>
<feature type="zinc finger region" description="C3H1-type" evidence="5">
    <location>
        <begin position="46"/>
        <end position="74"/>
    </location>
</feature>
<dbReference type="Gene3D" id="4.10.1000.10">
    <property type="entry name" value="Zinc finger, CCCH-type"/>
    <property type="match status" value="2"/>
</dbReference>
<dbReference type="Gramene" id="KZM87422">
    <property type="protein sequence ID" value="KZM87422"/>
    <property type="gene ID" value="DCAR_024556"/>
</dbReference>
<dbReference type="GO" id="GO:0003677">
    <property type="term" value="F:DNA binding"/>
    <property type="evidence" value="ECO:0007669"/>
    <property type="project" value="UniProtKB-KW"/>
</dbReference>
<keyword evidence="3 5" id="KW-0862">Zinc</keyword>
<name>A0A161ZK35_DAUCS</name>
<keyword evidence="1 5" id="KW-0479">Metal-binding</keyword>
<accession>A0A161ZK35</accession>
<dbReference type="InterPro" id="IPR050974">
    <property type="entry name" value="Plant_ZF_CCCH"/>
</dbReference>
<feature type="compositionally biased region" description="Low complexity" evidence="6">
    <location>
        <begin position="455"/>
        <end position="471"/>
    </location>
</feature>
<feature type="domain" description="C3H1-type" evidence="7">
    <location>
        <begin position="46"/>
        <end position="74"/>
    </location>
</feature>
<dbReference type="InterPro" id="IPR000571">
    <property type="entry name" value="Znf_CCCH"/>
</dbReference>
<dbReference type="EMBL" id="LNRQ01000007">
    <property type="protein sequence ID" value="KZM87422.1"/>
    <property type="molecule type" value="Genomic_DNA"/>
</dbReference>
<dbReference type="SMART" id="SM00356">
    <property type="entry name" value="ZnF_C3H1"/>
    <property type="match status" value="5"/>
</dbReference>
<feature type="compositionally biased region" description="Basic and acidic residues" evidence="6">
    <location>
        <begin position="294"/>
        <end position="305"/>
    </location>
</feature>
<dbReference type="AlphaFoldDB" id="A0A161ZK35"/>
<dbReference type="GO" id="GO:0008270">
    <property type="term" value="F:zinc ion binding"/>
    <property type="evidence" value="ECO:0007669"/>
    <property type="project" value="UniProtKB-KW"/>
</dbReference>
<dbReference type="Proteomes" id="UP000077755">
    <property type="component" value="Chromosome 7"/>
</dbReference>
<dbReference type="InterPro" id="IPR036855">
    <property type="entry name" value="Znf_CCCH_sf"/>
</dbReference>
<evidence type="ECO:0000256" key="3">
    <source>
        <dbReference type="ARBA" id="ARBA00022833"/>
    </source>
</evidence>
<gene>
    <name evidence="8" type="ORF">DCAR_024556</name>
    <name evidence="9" type="ORF">DCAR_0727857</name>
</gene>
<feature type="domain" description="C3H1-type" evidence="7">
    <location>
        <begin position="92"/>
        <end position="120"/>
    </location>
</feature>
<feature type="zinc finger region" description="C3H1-type" evidence="5">
    <location>
        <begin position="92"/>
        <end position="120"/>
    </location>
</feature>
<dbReference type="STRING" id="79200.A0A161ZK35"/>
<dbReference type="PROSITE" id="PS50103">
    <property type="entry name" value="ZF_C3H1"/>
    <property type="match status" value="5"/>
</dbReference>
<evidence type="ECO:0000313" key="9">
    <source>
        <dbReference type="EMBL" id="WOH08417.1"/>
    </source>
</evidence>
<sequence length="482" mass="51862">MERKVIQGETSLEEPMWNLGLGDGSKDDSDNGGDSGGDGANGYPERTDEADCIHYLRTGSCDYGAKCRFNHPLDRNSVNDAMRAIEGELPERFGEPICQYYMRTRMCKYGASCIYHHPKHEGGSASSVAINIFGYPLRPGEEECSYYLKSGQCKYGMTCKFHHPQPAGIHILAPGPLLATPVVPVLYPTIQSPGPLSQQYGVVVGNWPAAMPTVLLGSYIQGLYGEVIFSPGIVPMAGWNPYQAPMNSIASPSALSGLGAEHIYGMTQLSSSTPDYVGPYLSMTSPAGPSSSNQKDHSFPERPGQDKCQHYLKTGECKFGSSCKYDHPTQWSATNTNFILSPMGLPLRQGTPVCSQYAMDGVCKFGHSCKFDHPMSTLSYSPPTSSLSDIHVSPYPVGLSTTTLAPSSLSMKLKPEVTARSNKEDFTTKKLTSASSTASSVSSISSQNLPLLESGIQQSIQSSKSSADSSITPHVSDVRTSV</sequence>
<evidence type="ECO:0000313" key="10">
    <source>
        <dbReference type="Proteomes" id="UP000077755"/>
    </source>
</evidence>
<dbReference type="OMA" id="PRMEASQ"/>
<dbReference type="PANTHER" id="PTHR12506:SF41">
    <property type="entry name" value="ZINC FINGER CCCH DOMAIN-CONTAINING PROTEIN 58"/>
    <property type="match status" value="1"/>
</dbReference>
<evidence type="ECO:0000256" key="1">
    <source>
        <dbReference type="ARBA" id="ARBA00022723"/>
    </source>
</evidence>
<feature type="domain" description="C3H1-type" evidence="7">
    <location>
        <begin position="348"/>
        <end position="376"/>
    </location>
</feature>
<feature type="region of interest" description="Disordered" evidence="6">
    <location>
        <begin position="1"/>
        <end position="44"/>
    </location>
</feature>
<organism evidence="8">
    <name type="scientific">Daucus carota subsp. sativus</name>
    <name type="common">Carrot</name>
    <dbReference type="NCBI Taxonomy" id="79200"/>
    <lineage>
        <taxon>Eukaryota</taxon>
        <taxon>Viridiplantae</taxon>
        <taxon>Streptophyta</taxon>
        <taxon>Embryophyta</taxon>
        <taxon>Tracheophyta</taxon>
        <taxon>Spermatophyta</taxon>
        <taxon>Magnoliopsida</taxon>
        <taxon>eudicotyledons</taxon>
        <taxon>Gunneridae</taxon>
        <taxon>Pentapetalae</taxon>
        <taxon>asterids</taxon>
        <taxon>campanulids</taxon>
        <taxon>Apiales</taxon>
        <taxon>Apiaceae</taxon>
        <taxon>Apioideae</taxon>
        <taxon>Scandiceae</taxon>
        <taxon>Daucinae</taxon>
        <taxon>Daucus</taxon>
        <taxon>Daucus sect. Daucus</taxon>
    </lineage>
</organism>
<dbReference type="GO" id="GO:0003729">
    <property type="term" value="F:mRNA binding"/>
    <property type="evidence" value="ECO:0007669"/>
    <property type="project" value="TreeGrafter"/>
</dbReference>
<feature type="zinc finger region" description="C3H1-type" evidence="5">
    <location>
        <begin position="138"/>
        <end position="166"/>
    </location>
</feature>
<feature type="region of interest" description="Disordered" evidence="6">
    <location>
        <begin position="455"/>
        <end position="482"/>
    </location>
</feature>
<reference evidence="8" key="1">
    <citation type="journal article" date="2016" name="Nat. Genet.">
        <title>A high-quality carrot genome assembly provides new insights into carotenoid accumulation and asterid genome evolution.</title>
        <authorList>
            <person name="Iorizzo M."/>
            <person name="Ellison S."/>
            <person name="Senalik D."/>
            <person name="Zeng P."/>
            <person name="Satapoomin P."/>
            <person name="Huang J."/>
            <person name="Bowman M."/>
            <person name="Iovene M."/>
            <person name="Sanseverino W."/>
            <person name="Cavagnaro P."/>
            <person name="Yildiz M."/>
            <person name="Macko-Podgorni A."/>
            <person name="Moranska E."/>
            <person name="Grzebelus E."/>
            <person name="Grzebelus D."/>
            <person name="Ashrafi H."/>
            <person name="Zheng Z."/>
            <person name="Cheng S."/>
            <person name="Spooner D."/>
            <person name="Van Deynze A."/>
            <person name="Simon P."/>
        </authorList>
    </citation>
    <scope>NUCLEOTIDE SEQUENCE [LARGE SCALE GENOMIC DNA]</scope>
    <source>
        <tissue evidence="8">Leaf</tissue>
    </source>
</reference>
<feature type="zinc finger region" description="C3H1-type" evidence="5">
    <location>
        <begin position="302"/>
        <end position="330"/>
    </location>
</feature>
<reference evidence="9" key="2">
    <citation type="submission" date="2022-03" db="EMBL/GenBank/DDBJ databases">
        <title>Draft title - Genomic analysis of global carrot germplasm unveils the trajectory of domestication and the origin of high carotenoid orange carrot.</title>
        <authorList>
            <person name="Iorizzo M."/>
            <person name="Ellison S."/>
            <person name="Senalik D."/>
            <person name="Macko-Podgorni A."/>
            <person name="Grzebelus D."/>
            <person name="Bostan H."/>
            <person name="Rolling W."/>
            <person name="Curaba J."/>
            <person name="Simon P."/>
        </authorList>
    </citation>
    <scope>NUCLEOTIDE SEQUENCE</scope>
    <source>
        <tissue evidence="9">Leaf</tissue>
    </source>
</reference>
<protein>
    <recommendedName>
        <fullName evidence="7">C3H1-type domain-containing protein</fullName>
    </recommendedName>
</protein>
<evidence type="ECO:0000313" key="8">
    <source>
        <dbReference type="EMBL" id="KZM87422.1"/>
    </source>
</evidence>
<keyword evidence="10" id="KW-1185">Reference proteome</keyword>
<dbReference type="EMBL" id="CP093349">
    <property type="protein sequence ID" value="WOH08417.1"/>
    <property type="molecule type" value="Genomic_DNA"/>
</dbReference>
<dbReference type="Pfam" id="PF00642">
    <property type="entry name" value="zf-CCCH"/>
    <property type="match status" value="5"/>
</dbReference>
<keyword evidence="2 5" id="KW-0863">Zinc-finger</keyword>
<dbReference type="Gene3D" id="2.30.30.1190">
    <property type="match status" value="1"/>
</dbReference>
<feature type="domain" description="C3H1-type" evidence="7">
    <location>
        <begin position="302"/>
        <end position="330"/>
    </location>
</feature>
<evidence type="ECO:0000259" key="7">
    <source>
        <dbReference type="PROSITE" id="PS50103"/>
    </source>
</evidence>
<dbReference type="SUPFAM" id="SSF90229">
    <property type="entry name" value="CCCH zinc finger"/>
    <property type="match status" value="5"/>
</dbReference>
<evidence type="ECO:0000256" key="5">
    <source>
        <dbReference type="PROSITE-ProRule" id="PRU00723"/>
    </source>
</evidence>
<feature type="zinc finger region" description="C3H1-type" evidence="5">
    <location>
        <begin position="348"/>
        <end position="376"/>
    </location>
</feature>
<feature type="region of interest" description="Disordered" evidence="6">
    <location>
        <begin position="283"/>
        <end position="305"/>
    </location>
</feature>
<feature type="domain" description="C3H1-type" evidence="7">
    <location>
        <begin position="138"/>
        <end position="166"/>
    </location>
</feature>
<proteinExistence type="predicted"/>
<evidence type="ECO:0000256" key="2">
    <source>
        <dbReference type="ARBA" id="ARBA00022771"/>
    </source>
</evidence>
<evidence type="ECO:0000256" key="6">
    <source>
        <dbReference type="SAM" id="MobiDB-lite"/>
    </source>
</evidence>
<feature type="compositionally biased region" description="Polar residues" evidence="6">
    <location>
        <begin position="283"/>
        <end position="293"/>
    </location>
</feature>
<dbReference type="PANTHER" id="PTHR12506">
    <property type="entry name" value="PROTEIN PHOSPHATASE RELATED"/>
    <property type="match status" value="1"/>
</dbReference>